<reference evidence="2" key="1">
    <citation type="submission" date="2021-10" db="EMBL/GenBank/DDBJ databases">
        <title>Tropical sea cucumber genome reveals ecological adaptation and Cuvierian tubules defense mechanism.</title>
        <authorList>
            <person name="Chen T."/>
        </authorList>
    </citation>
    <scope>NUCLEOTIDE SEQUENCE</scope>
    <source>
        <strain evidence="2">Nanhai2018</strain>
        <tissue evidence="2">Muscle</tissue>
    </source>
</reference>
<evidence type="ECO:0000313" key="2">
    <source>
        <dbReference type="EMBL" id="KAJ8040727.1"/>
    </source>
</evidence>
<protein>
    <submittedName>
        <fullName evidence="2">Uncharacterized protein</fullName>
    </submittedName>
</protein>
<feature type="region of interest" description="Disordered" evidence="1">
    <location>
        <begin position="1"/>
        <end position="21"/>
    </location>
</feature>
<name>A0A9Q1C8P1_HOLLE</name>
<proteinExistence type="predicted"/>
<evidence type="ECO:0000256" key="1">
    <source>
        <dbReference type="SAM" id="MobiDB-lite"/>
    </source>
</evidence>
<sequence length="99" mass="11339">MGECRKCLQPGAPQRPPPPSLDTHLNAKCSFRLKIPITVQPTSWPSVLRYLNYHIITVRNLQGSLSIYLNFKKRVRVPPIILPLIIRVYLLDFGLFEGL</sequence>
<dbReference type="Proteomes" id="UP001152320">
    <property type="component" value="Chromosome 6"/>
</dbReference>
<gene>
    <name evidence="2" type="ORF">HOLleu_15113</name>
</gene>
<dbReference type="EMBL" id="JAIZAY010000006">
    <property type="protein sequence ID" value="KAJ8040727.1"/>
    <property type="molecule type" value="Genomic_DNA"/>
</dbReference>
<comment type="caution">
    <text evidence="2">The sequence shown here is derived from an EMBL/GenBank/DDBJ whole genome shotgun (WGS) entry which is preliminary data.</text>
</comment>
<organism evidence="2 3">
    <name type="scientific">Holothuria leucospilota</name>
    <name type="common">Black long sea cucumber</name>
    <name type="synonym">Mertensiothuria leucospilota</name>
    <dbReference type="NCBI Taxonomy" id="206669"/>
    <lineage>
        <taxon>Eukaryota</taxon>
        <taxon>Metazoa</taxon>
        <taxon>Echinodermata</taxon>
        <taxon>Eleutherozoa</taxon>
        <taxon>Echinozoa</taxon>
        <taxon>Holothuroidea</taxon>
        <taxon>Aspidochirotacea</taxon>
        <taxon>Aspidochirotida</taxon>
        <taxon>Holothuriidae</taxon>
        <taxon>Holothuria</taxon>
    </lineage>
</organism>
<evidence type="ECO:0000313" key="3">
    <source>
        <dbReference type="Proteomes" id="UP001152320"/>
    </source>
</evidence>
<dbReference type="AlphaFoldDB" id="A0A9Q1C8P1"/>
<keyword evidence="3" id="KW-1185">Reference proteome</keyword>
<accession>A0A9Q1C8P1</accession>